<protein>
    <submittedName>
        <fullName evidence="1">Uncharacterized protein</fullName>
    </submittedName>
</protein>
<organism evidence="1 2">
    <name type="scientific">Linnemannia gamsii</name>
    <dbReference type="NCBI Taxonomy" id="64522"/>
    <lineage>
        <taxon>Eukaryota</taxon>
        <taxon>Fungi</taxon>
        <taxon>Fungi incertae sedis</taxon>
        <taxon>Mucoromycota</taxon>
        <taxon>Mortierellomycotina</taxon>
        <taxon>Mortierellomycetes</taxon>
        <taxon>Mortierellales</taxon>
        <taxon>Mortierellaceae</taxon>
        <taxon>Linnemannia</taxon>
    </lineage>
</organism>
<name>A0ABQ7JI31_9FUNG</name>
<comment type="caution">
    <text evidence="1">The sequence shown here is derived from an EMBL/GenBank/DDBJ whole genome shotgun (WGS) entry which is preliminary data.</text>
</comment>
<evidence type="ECO:0000313" key="2">
    <source>
        <dbReference type="Proteomes" id="UP001194696"/>
    </source>
</evidence>
<proteinExistence type="predicted"/>
<accession>A0ABQ7JI31</accession>
<keyword evidence="2" id="KW-1185">Reference proteome</keyword>
<dbReference type="EMBL" id="JAAAIM010002095">
    <property type="protein sequence ID" value="KAG0274104.1"/>
    <property type="molecule type" value="Genomic_DNA"/>
</dbReference>
<sequence>MDVYIAELTAEKAIEYEQEGVLEHMSLQKLLIQKCYSIASLTKAGVRFSTARTVFIDQSNAILINWDWLGIDLFRQLTDAVPMLDYFKGEYICWQENLVAEAQEPDGLGYPLAVMG</sequence>
<gene>
    <name evidence="1" type="ORF">BGZ96_004494</name>
</gene>
<dbReference type="Proteomes" id="UP001194696">
    <property type="component" value="Unassembled WGS sequence"/>
</dbReference>
<evidence type="ECO:0000313" key="1">
    <source>
        <dbReference type="EMBL" id="KAG0274104.1"/>
    </source>
</evidence>
<reference evidence="1 2" key="1">
    <citation type="journal article" date="2020" name="Fungal Divers.">
        <title>Resolving the Mortierellaceae phylogeny through synthesis of multi-gene phylogenetics and phylogenomics.</title>
        <authorList>
            <person name="Vandepol N."/>
            <person name="Liber J."/>
            <person name="Desiro A."/>
            <person name="Na H."/>
            <person name="Kennedy M."/>
            <person name="Barry K."/>
            <person name="Grigoriev I.V."/>
            <person name="Miller A.N."/>
            <person name="O'Donnell K."/>
            <person name="Stajich J.E."/>
            <person name="Bonito G."/>
        </authorList>
    </citation>
    <scope>NUCLEOTIDE SEQUENCE [LARGE SCALE GENOMIC DNA]</scope>
    <source>
        <strain evidence="1 2">AD045</strain>
    </source>
</reference>
<feature type="non-terminal residue" evidence="1">
    <location>
        <position position="116"/>
    </location>
</feature>